<evidence type="ECO:0008006" key="4">
    <source>
        <dbReference type="Google" id="ProtNLM"/>
    </source>
</evidence>
<evidence type="ECO:0000256" key="1">
    <source>
        <dbReference type="SAM" id="MobiDB-lite"/>
    </source>
</evidence>
<reference evidence="3" key="1">
    <citation type="submission" date="2016-06" db="EMBL/GenBank/DDBJ databases">
        <title>First high quality genome sequence of Plasmodium coatneyi using continuous long reads from single molecule, real-time sequencing.</title>
        <authorList>
            <person name="Chien J.-T."/>
            <person name="Pakala S.B."/>
            <person name="Geraldo J.A."/>
            <person name="Lapp S.A."/>
            <person name="Barnwell J.W."/>
            <person name="Kissinger J.C."/>
            <person name="Galinski M.R."/>
            <person name="Humphrey J.C."/>
        </authorList>
    </citation>
    <scope>NUCLEOTIDE SEQUENCE [LARGE SCALE GENOMIC DNA]</scope>
    <source>
        <strain evidence="3">Hackeri</strain>
    </source>
</reference>
<dbReference type="RefSeq" id="XP_019914468.1">
    <property type="nucleotide sequence ID" value="XM_020058862.1"/>
</dbReference>
<dbReference type="EMBL" id="CP016246">
    <property type="protein sequence ID" value="ANQ07773.1"/>
    <property type="molecule type" value="Genomic_DNA"/>
</dbReference>
<feature type="region of interest" description="Disordered" evidence="1">
    <location>
        <begin position="70"/>
        <end position="93"/>
    </location>
</feature>
<gene>
    <name evidence="2" type="ORF">PCOAH_00020530</name>
</gene>
<keyword evidence="3" id="KW-1185">Reference proteome</keyword>
<dbReference type="AlphaFoldDB" id="A0A1B1DYA8"/>
<dbReference type="VEuPathDB" id="PlasmoDB:PCOAH_00020530"/>
<dbReference type="GeneID" id="30908779"/>
<evidence type="ECO:0000313" key="2">
    <source>
        <dbReference type="EMBL" id="ANQ07773.1"/>
    </source>
</evidence>
<proteinExistence type="predicted"/>
<evidence type="ECO:0000313" key="3">
    <source>
        <dbReference type="Proteomes" id="UP000092716"/>
    </source>
</evidence>
<protein>
    <recommendedName>
        <fullName evidence="4">SICA antigen</fullName>
    </recommendedName>
</protein>
<organism evidence="2 3">
    <name type="scientific">Plasmodium coatneyi</name>
    <dbReference type="NCBI Taxonomy" id="208452"/>
    <lineage>
        <taxon>Eukaryota</taxon>
        <taxon>Sar</taxon>
        <taxon>Alveolata</taxon>
        <taxon>Apicomplexa</taxon>
        <taxon>Aconoidasida</taxon>
        <taxon>Haemosporida</taxon>
        <taxon>Plasmodiidae</taxon>
        <taxon>Plasmodium</taxon>
    </lineage>
</organism>
<dbReference type="Proteomes" id="UP000092716">
    <property type="component" value="Chromosome 8"/>
</dbReference>
<sequence length="93" mass="10801">MCFLRKGFKVQITDFREEYYVPKEDIPMEEVRKEQVPSSDSGFREGRPSNRFQVQILGLGKEDFLPKEGFVSKEDVPSSDSGFRVDFPKEECT</sequence>
<dbReference type="KEGG" id="pcot:PCOAH_00020530"/>
<accession>A0A1B1DYA8</accession>
<name>A0A1B1DYA8_9APIC</name>